<dbReference type="Proteomes" id="UP000663829">
    <property type="component" value="Unassembled WGS sequence"/>
</dbReference>
<reference evidence="2" key="1">
    <citation type="submission" date="2021-02" db="EMBL/GenBank/DDBJ databases">
        <authorList>
            <person name="Nowell W R."/>
        </authorList>
    </citation>
    <scope>NUCLEOTIDE SEQUENCE</scope>
</reference>
<gene>
    <name evidence="2" type="ORF">GPM918_LOCUS46737</name>
    <name evidence="3" type="ORF">SRO942_LOCUS25645</name>
</gene>
<dbReference type="EMBL" id="CAJNOQ010070865">
    <property type="protein sequence ID" value="CAF1686045.1"/>
    <property type="molecule type" value="Genomic_DNA"/>
</dbReference>
<organism evidence="2 4">
    <name type="scientific">Didymodactylos carnosus</name>
    <dbReference type="NCBI Taxonomy" id="1234261"/>
    <lineage>
        <taxon>Eukaryota</taxon>
        <taxon>Metazoa</taxon>
        <taxon>Spiralia</taxon>
        <taxon>Gnathifera</taxon>
        <taxon>Rotifera</taxon>
        <taxon>Eurotatoria</taxon>
        <taxon>Bdelloidea</taxon>
        <taxon>Philodinida</taxon>
        <taxon>Philodinidae</taxon>
        <taxon>Didymodactylos</taxon>
    </lineage>
</organism>
<evidence type="ECO:0000313" key="4">
    <source>
        <dbReference type="Proteomes" id="UP000663829"/>
    </source>
</evidence>
<dbReference type="Proteomes" id="UP000681722">
    <property type="component" value="Unassembled WGS sequence"/>
</dbReference>
<name>A0A816HEZ2_9BILA</name>
<feature type="region of interest" description="Disordered" evidence="1">
    <location>
        <begin position="33"/>
        <end position="79"/>
    </location>
</feature>
<protein>
    <submittedName>
        <fullName evidence="2">Uncharacterized protein</fullName>
    </submittedName>
</protein>
<dbReference type="AlphaFoldDB" id="A0A816HEZ2"/>
<feature type="compositionally biased region" description="Polar residues" evidence="1">
    <location>
        <begin position="68"/>
        <end position="79"/>
    </location>
</feature>
<evidence type="ECO:0000313" key="2">
    <source>
        <dbReference type="EMBL" id="CAF1686045.1"/>
    </source>
</evidence>
<dbReference type="EMBL" id="CAJOBC010010257">
    <property type="protein sequence ID" value="CAF4002922.1"/>
    <property type="molecule type" value="Genomic_DNA"/>
</dbReference>
<proteinExistence type="predicted"/>
<keyword evidence="4" id="KW-1185">Reference proteome</keyword>
<comment type="caution">
    <text evidence="2">The sequence shown here is derived from an EMBL/GenBank/DDBJ whole genome shotgun (WGS) entry which is preliminary data.</text>
</comment>
<evidence type="ECO:0000256" key="1">
    <source>
        <dbReference type="SAM" id="MobiDB-lite"/>
    </source>
</evidence>
<accession>A0A816HEZ2</accession>
<evidence type="ECO:0000313" key="3">
    <source>
        <dbReference type="EMBL" id="CAF4002922.1"/>
    </source>
</evidence>
<sequence>MGYLLGFVIATGITYGGLYALEWVWREFRPLPVSPTEEAQPDSQAEPPDTAPTTAGKLEHHPALPHPDNQQMNERQQQR</sequence>